<protein>
    <submittedName>
        <fullName evidence="1">Uncharacterized protein</fullName>
    </submittedName>
</protein>
<keyword evidence="2" id="KW-1185">Reference proteome</keyword>
<comment type="caution">
    <text evidence="1">The sequence shown here is derived from an EMBL/GenBank/DDBJ whole genome shotgun (WGS) entry which is preliminary data.</text>
</comment>
<dbReference type="Proteomes" id="UP001057402">
    <property type="component" value="Chromosome 5"/>
</dbReference>
<proteinExistence type="predicted"/>
<evidence type="ECO:0000313" key="2">
    <source>
        <dbReference type="Proteomes" id="UP001057402"/>
    </source>
</evidence>
<accession>A0ACB9QXX5</accession>
<gene>
    <name evidence="1" type="ORF">MLD38_018453</name>
</gene>
<evidence type="ECO:0000313" key="1">
    <source>
        <dbReference type="EMBL" id="KAI4370068.1"/>
    </source>
</evidence>
<sequence length="649" mass="74481">MNVRRNRDAAQSASRSSSGRDTPLDIEKFEVVLSSPSGSASRTGSTAESRELQVPNPKDDGSRWEWLLDFGRNVGTGRVTDAIAGNREEDGIKSVSSVAEMDRSKVDLHAMADISGLELQTLRKQIVKETKRSRNLSRQLERLSKEKDALEKEIERMKDTRMLSREGKDPERVIEELQQELYHEKDVSSRLRLQLSKTRESNEELLLAVKDLDDMLKRKDEEKSRKVGPPRDEEGDIYSQMEQLALDYEILQQENHELSCRLEQSRLQEQLKMHFDCFSCGPVVYEVENQIETLEKELEKKSKELRDIASAKNEQEKRAERAENEMRKTRSKYATVATKLQEEFRVLTEQMVLTFKANEITATKAMTEASRMHSEKNRLEEMLEKANMEVSSIRDSYEMKLRENTDQIGRMKSEIDEKSAQVEDKNWDIVKMKSEITRLARENGKCERKEPVSAIKVLENKIERLEEKISSLRSMNDEKDLTIGNLRSQVHSVRAKGGETTISAQEHGMDKERPRKRAAKLKEVVKEISPSIRMAEKKTGSNQITALDRRKTTHRHNEAAKKERTVATSSSSYNTEWAAAESSTSGARESRLDEATHESANATEKNRSLEHELRGLQERYSEISLMLAEVEGERQQLAMTARCLAQEKQ</sequence>
<dbReference type="EMBL" id="CM042884">
    <property type="protein sequence ID" value="KAI4370068.1"/>
    <property type="molecule type" value="Genomic_DNA"/>
</dbReference>
<organism evidence="1 2">
    <name type="scientific">Melastoma candidum</name>
    <dbReference type="NCBI Taxonomy" id="119954"/>
    <lineage>
        <taxon>Eukaryota</taxon>
        <taxon>Viridiplantae</taxon>
        <taxon>Streptophyta</taxon>
        <taxon>Embryophyta</taxon>
        <taxon>Tracheophyta</taxon>
        <taxon>Spermatophyta</taxon>
        <taxon>Magnoliopsida</taxon>
        <taxon>eudicotyledons</taxon>
        <taxon>Gunneridae</taxon>
        <taxon>Pentapetalae</taxon>
        <taxon>rosids</taxon>
        <taxon>malvids</taxon>
        <taxon>Myrtales</taxon>
        <taxon>Melastomataceae</taxon>
        <taxon>Melastomatoideae</taxon>
        <taxon>Melastomateae</taxon>
        <taxon>Melastoma</taxon>
    </lineage>
</organism>
<name>A0ACB9QXX5_9MYRT</name>
<reference evidence="2" key="1">
    <citation type="journal article" date="2023" name="Front. Plant Sci.">
        <title>Chromosomal-level genome assembly of Melastoma candidum provides insights into trichome evolution.</title>
        <authorList>
            <person name="Zhong Y."/>
            <person name="Wu W."/>
            <person name="Sun C."/>
            <person name="Zou P."/>
            <person name="Liu Y."/>
            <person name="Dai S."/>
            <person name="Zhou R."/>
        </authorList>
    </citation>
    <scope>NUCLEOTIDE SEQUENCE [LARGE SCALE GENOMIC DNA]</scope>
</reference>